<feature type="compositionally biased region" description="Pro residues" evidence="1">
    <location>
        <begin position="37"/>
        <end position="47"/>
    </location>
</feature>
<accession>A0A0P0Y221</accession>
<reference evidence="2 3" key="2">
    <citation type="journal article" date="2013" name="Plant Cell Physiol.">
        <title>Rice Annotation Project Database (RAP-DB): an integrative and interactive database for rice genomics.</title>
        <authorList>
            <person name="Sakai H."/>
            <person name="Lee S.S."/>
            <person name="Tanaka T."/>
            <person name="Numa H."/>
            <person name="Kim J."/>
            <person name="Kawahara Y."/>
            <person name="Wakimoto H."/>
            <person name="Yang C.C."/>
            <person name="Iwamoto M."/>
            <person name="Abe T."/>
            <person name="Yamada Y."/>
            <person name="Muto A."/>
            <person name="Inokuchi H."/>
            <person name="Ikemura T."/>
            <person name="Matsumoto T."/>
            <person name="Sasaki T."/>
            <person name="Itoh T."/>
        </authorList>
    </citation>
    <scope>NUCLEOTIDE SEQUENCE [LARGE SCALE GENOMIC DNA]</scope>
    <source>
        <strain evidence="3">cv. Nipponbare</strain>
    </source>
</reference>
<dbReference type="EMBL" id="AP014967">
    <property type="protein sequence ID" value="BAT13942.1"/>
    <property type="molecule type" value="Genomic_DNA"/>
</dbReference>
<name>A0A0P0Y221_ORYSJ</name>
<feature type="non-terminal residue" evidence="2">
    <location>
        <position position="1"/>
    </location>
</feature>
<protein>
    <submittedName>
        <fullName evidence="2">Os11g0459400 protein</fullName>
    </submittedName>
</protein>
<dbReference type="AlphaFoldDB" id="A0A0P0Y221"/>
<dbReference type="Proteomes" id="UP000059680">
    <property type="component" value="Chromosome 11"/>
</dbReference>
<evidence type="ECO:0000256" key="1">
    <source>
        <dbReference type="SAM" id="MobiDB-lite"/>
    </source>
</evidence>
<dbReference type="Gramene" id="Os11t0459400-01">
    <property type="protein sequence ID" value="Os11t0459400-01"/>
    <property type="gene ID" value="Os11g0459400"/>
</dbReference>
<dbReference type="InParanoid" id="A0A0P0Y221"/>
<gene>
    <name evidence="2" type="ordered locus">Os11g0459400</name>
    <name evidence="2" type="ORF">OSNPB_110459400</name>
</gene>
<dbReference type="PaxDb" id="39947-A0A0P0Y221"/>
<evidence type="ECO:0000313" key="2">
    <source>
        <dbReference type="EMBL" id="BAT13942.1"/>
    </source>
</evidence>
<organism evidence="2 3">
    <name type="scientific">Oryza sativa subsp. japonica</name>
    <name type="common">Rice</name>
    <dbReference type="NCBI Taxonomy" id="39947"/>
    <lineage>
        <taxon>Eukaryota</taxon>
        <taxon>Viridiplantae</taxon>
        <taxon>Streptophyta</taxon>
        <taxon>Embryophyta</taxon>
        <taxon>Tracheophyta</taxon>
        <taxon>Spermatophyta</taxon>
        <taxon>Magnoliopsida</taxon>
        <taxon>Liliopsida</taxon>
        <taxon>Poales</taxon>
        <taxon>Poaceae</taxon>
        <taxon>BOP clade</taxon>
        <taxon>Oryzoideae</taxon>
        <taxon>Oryzeae</taxon>
        <taxon>Oryzinae</taxon>
        <taxon>Oryza</taxon>
        <taxon>Oryza sativa</taxon>
    </lineage>
</organism>
<feature type="region of interest" description="Disordered" evidence="1">
    <location>
        <begin position="12"/>
        <end position="102"/>
    </location>
</feature>
<proteinExistence type="predicted"/>
<keyword evidence="3" id="KW-1185">Reference proteome</keyword>
<sequence length="102" mass="11483">FALALSLSKVVGYRHGRGEAATSPPWESERGRGAPAWPSPESRPPLSSPSLEIHPRGRDRRRRSAHDSRQIRSLTRLPDLLETTVPDAGSTVDHRRRRRRST</sequence>
<evidence type="ECO:0000313" key="3">
    <source>
        <dbReference type="Proteomes" id="UP000059680"/>
    </source>
</evidence>
<reference evidence="2 3" key="3">
    <citation type="journal article" date="2013" name="Rice">
        <title>Improvement of the Oryza sativa Nipponbare reference genome using next generation sequence and optical map data.</title>
        <authorList>
            <person name="Kawahara Y."/>
            <person name="de la Bastide M."/>
            <person name="Hamilton J.P."/>
            <person name="Kanamori H."/>
            <person name="McCombie W.R."/>
            <person name="Ouyang S."/>
            <person name="Schwartz D.C."/>
            <person name="Tanaka T."/>
            <person name="Wu J."/>
            <person name="Zhou S."/>
            <person name="Childs K.L."/>
            <person name="Davidson R.M."/>
            <person name="Lin H."/>
            <person name="Quesada-Ocampo L."/>
            <person name="Vaillancourt B."/>
            <person name="Sakai H."/>
            <person name="Lee S.S."/>
            <person name="Kim J."/>
            <person name="Numa H."/>
            <person name="Itoh T."/>
            <person name="Buell C.R."/>
            <person name="Matsumoto T."/>
        </authorList>
    </citation>
    <scope>NUCLEOTIDE SEQUENCE [LARGE SCALE GENOMIC DNA]</scope>
    <source>
        <strain evidence="3">cv. Nipponbare</strain>
    </source>
</reference>
<reference evidence="3" key="1">
    <citation type="journal article" date="2005" name="Nature">
        <title>The map-based sequence of the rice genome.</title>
        <authorList>
            <consortium name="International rice genome sequencing project (IRGSP)"/>
            <person name="Matsumoto T."/>
            <person name="Wu J."/>
            <person name="Kanamori H."/>
            <person name="Katayose Y."/>
            <person name="Fujisawa M."/>
            <person name="Namiki N."/>
            <person name="Mizuno H."/>
            <person name="Yamamoto K."/>
            <person name="Antonio B.A."/>
            <person name="Baba T."/>
            <person name="Sakata K."/>
            <person name="Nagamura Y."/>
            <person name="Aoki H."/>
            <person name="Arikawa K."/>
            <person name="Arita K."/>
            <person name="Bito T."/>
            <person name="Chiden Y."/>
            <person name="Fujitsuka N."/>
            <person name="Fukunaka R."/>
            <person name="Hamada M."/>
            <person name="Harada C."/>
            <person name="Hayashi A."/>
            <person name="Hijishita S."/>
            <person name="Honda M."/>
            <person name="Hosokawa S."/>
            <person name="Ichikawa Y."/>
            <person name="Idonuma A."/>
            <person name="Iijima M."/>
            <person name="Ikeda M."/>
            <person name="Ikeno M."/>
            <person name="Ito K."/>
            <person name="Ito S."/>
            <person name="Ito T."/>
            <person name="Ito Y."/>
            <person name="Ito Y."/>
            <person name="Iwabuchi A."/>
            <person name="Kamiya K."/>
            <person name="Karasawa W."/>
            <person name="Kurita K."/>
            <person name="Katagiri S."/>
            <person name="Kikuta A."/>
            <person name="Kobayashi H."/>
            <person name="Kobayashi N."/>
            <person name="Machita K."/>
            <person name="Maehara T."/>
            <person name="Masukawa M."/>
            <person name="Mizubayashi T."/>
            <person name="Mukai Y."/>
            <person name="Nagasaki H."/>
            <person name="Nagata Y."/>
            <person name="Naito S."/>
            <person name="Nakashima M."/>
            <person name="Nakama Y."/>
            <person name="Nakamichi Y."/>
            <person name="Nakamura M."/>
            <person name="Meguro A."/>
            <person name="Negishi M."/>
            <person name="Ohta I."/>
            <person name="Ohta T."/>
            <person name="Okamoto M."/>
            <person name="Ono N."/>
            <person name="Saji S."/>
            <person name="Sakaguchi M."/>
            <person name="Sakai K."/>
            <person name="Shibata M."/>
            <person name="Shimokawa T."/>
            <person name="Song J."/>
            <person name="Takazaki Y."/>
            <person name="Terasawa K."/>
            <person name="Tsugane M."/>
            <person name="Tsuji K."/>
            <person name="Ueda S."/>
            <person name="Waki K."/>
            <person name="Yamagata H."/>
            <person name="Yamamoto M."/>
            <person name="Yamamoto S."/>
            <person name="Yamane H."/>
            <person name="Yoshiki S."/>
            <person name="Yoshihara R."/>
            <person name="Yukawa K."/>
            <person name="Zhong H."/>
            <person name="Yano M."/>
            <person name="Yuan Q."/>
            <person name="Ouyang S."/>
            <person name="Liu J."/>
            <person name="Jones K.M."/>
            <person name="Gansberger K."/>
            <person name="Moffat K."/>
            <person name="Hill J."/>
            <person name="Bera J."/>
            <person name="Fadrosh D."/>
            <person name="Jin S."/>
            <person name="Johri S."/>
            <person name="Kim M."/>
            <person name="Overton L."/>
            <person name="Reardon M."/>
            <person name="Tsitrin T."/>
            <person name="Vuong H."/>
            <person name="Weaver B."/>
            <person name="Ciecko A."/>
            <person name="Tallon L."/>
            <person name="Jackson J."/>
            <person name="Pai G."/>
            <person name="Aken S.V."/>
            <person name="Utterback T."/>
            <person name="Reidmuller S."/>
            <person name="Feldblyum T."/>
            <person name="Hsiao J."/>
            <person name="Zismann V."/>
            <person name="Iobst S."/>
            <person name="de Vazeille A.R."/>
            <person name="Buell C.R."/>
            <person name="Ying K."/>
            <person name="Li Y."/>
            <person name="Lu T."/>
            <person name="Huang Y."/>
            <person name="Zhao Q."/>
            <person name="Feng Q."/>
            <person name="Zhang L."/>
            <person name="Zhu J."/>
            <person name="Weng Q."/>
            <person name="Mu J."/>
            <person name="Lu Y."/>
            <person name="Fan D."/>
            <person name="Liu Y."/>
            <person name="Guan J."/>
            <person name="Zhang Y."/>
            <person name="Yu S."/>
            <person name="Liu X."/>
            <person name="Zhang Y."/>
            <person name="Hong G."/>
            <person name="Han B."/>
            <person name="Choisne N."/>
            <person name="Demange N."/>
            <person name="Orjeda G."/>
            <person name="Samain S."/>
            <person name="Cattolico L."/>
            <person name="Pelletier E."/>
            <person name="Couloux A."/>
            <person name="Segurens B."/>
            <person name="Wincker P."/>
            <person name="D'Hont A."/>
            <person name="Scarpelli C."/>
            <person name="Weissenbach J."/>
            <person name="Salanoubat M."/>
            <person name="Quetier F."/>
            <person name="Yu Y."/>
            <person name="Kim H.R."/>
            <person name="Rambo T."/>
            <person name="Currie J."/>
            <person name="Collura K."/>
            <person name="Luo M."/>
            <person name="Yang T."/>
            <person name="Ammiraju J.S.S."/>
            <person name="Engler F."/>
            <person name="Soderlund C."/>
            <person name="Wing R.A."/>
            <person name="Palmer L.E."/>
            <person name="de la Bastide M."/>
            <person name="Spiegel L."/>
            <person name="Nascimento L."/>
            <person name="Zutavern T."/>
            <person name="O'Shaughnessy A."/>
            <person name="Dike S."/>
            <person name="Dedhia N."/>
            <person name="Preston R."/>
            <person name="Balija V."/>
            <person name="McCombie W.R."/>
            <person name="Chow T."/>
            <person name="Chen H."/>
            <person name="Chung M."/>
            <person name="Chen C."/>
            <person name="Shaw J."/>
            <person name="Wu H."/>
            <person name="Hsiao K."/>
            <person name="Chao Y."/>
            <person name="Chu M."/>
            <person name="Cheng C."/>
            <person name="Hour A."/>
            <person name="Lee P."/>
            <person name="Lin S."/>
            <person name="Lin Y."/>
            <person name="Liou J."/>
            <person name="Liu S."/>
            <person name="Hsing Y."/>
            <person name="Raghuvanshi S."/>
            <person name="Mohanty A."/>
            <person name="Bharti A.K."/>
            <person name="Gaur A."/>
            <person name="Gupta V."/>
            <person name="Kumar D."/>
            <person name="Ravi V."/>
            <person name="Vij S."/>
            <person name="Kapur A."/>
            <person name="Khurana P."/>
            <person name="Khurana P."/>
            <person name="Khurana J.P."/>
            <person name="Tyagi A.K."/>
            <person name="Gaikwad K."/>
            <person name="Singh A."/>
            <person name="Dalal V."/>
            <person name="Srivastava S."/>
            <person name="Dixit A."/>
            <person name="Pal A.K."/>
            <person name="Ghazi I.A."/>
            <person name="Yadav M."/>
            <person name="Pandit A."/>
            <person name="Bhargava A."/>
            <person name="Sureshbabu K."/>
            <person name="Batra K."/>
            <person name="Sharma T.R."/>
            <person name="Mohapatra T."/>
            <person name="Singh N.K."/>
            <person name="Messing J."/>
            <person name="Nelson A.B."/>
            <person name="Fuks G."/>
            <person name="Kavchok S."/>
            <person name="Keizer G."/>
            <person name="Linton E."/>
            <person name="Llaca V."/>
            <person name="Song R."/>
            <person name="Tanyolac B."/>
            <person name="Young S."/>
            <person name="Ho-Il K."/>
            <person name="Hahn J.H."/>
            <person name="Sangsakoo G."/>
            <person name="Vanavichit A."/>
            <person name="de Mattos Luiz.A.T."/>
            <person name="Zimmer P.D."/>
            <person name="Malone G."/>
            <person name="Dellagostin O."/>
            <person name="de Oliveira A.C."/>
            <person name="Bevan M."/>
            <person name="Bancroft I."/>
            <person name="Minx P."/>
            <person name="Cordum H."/>
            <person name="Wilson R."/>
            <person name="Cheng Z."/>
            <person name="Jin W."/>
            <person name="Jiang J."/>
            <person name="Leong S.A."/>
            <person name="Iwama H."/>
            <person name="Gojobori T."/>
            <person name="Itoh T."/>
            <person name="Niimura Y."/>
            <person name="Fujii Y."/>
            <person name="Habara T."/>
            <person name="Sakai H."/>
            <person name="Sato Y."/>
            <person name="Wilson G."/>
            <person name="Kumar K."/>
            <person name="McCouch S."/>
            <person name="Juretic N."/>
            <person name="Hoen D."/>
            <person name="Wright S."/>
            <person name="Bruskiewich R."/>
            <person name="Bureau T."/>
            <person name="Miyao A."/>
            <person name="Hirochika H."/>
            <person name="Nishikawa T."/>
            <person name="Kadowaki K."/>
            <person name="Sugiura M."/>
            <person name="Burr B."/>
            <person name="Sasaki T."/>
        </authorList>
    </citation>
    <scope>NUCLEOTIDE SEQUENCE [LARGE SCALE GENOMIC DNA]</scope>
    <source>
        <strain evidence="3">cv. Nipponbare</strain>
    </source>
</reference>